<proteinExistence type="predicted"/>
<keyword evidence="3" id="KW-1185">Reference proteome</keyword>
<evidence type="ECO:0000313" key="3">
    <source>
        <dbReference type="Proteomes" id="UP000790096"/>
    </source>
</evidence>
<keyword evidence="1" id="KW-0472">Membrane</keyword>
<evidence type="ECO:0000313" key="2">
    <source>
        <dbReference type="EMBL" id="MBT0725751.1"/>
    </source>
</evidence>
<sequence>MDFYSKLIAIFASLITLPISIFQIIEMYKKYTSYENQRIKKLQTLLNYSKDDRVIRLIESEIQVLVEGELIGDTALSDSERAEYLWLKEQYPSADDMVLKSIYRASLPLEGNKRLIVPDVLKNHVSHKKFLAVLMIPVTVIALFSFTSAAYDGGSLYLKVFSSVLSLLGGINVILFISLCSDYNTAYKLVVGKKNQKKA</sequence>
<gene>
    <name evidence="2" type="ORF">HH682_15350</name>
</gene>
<dbReference type="EMBL" id="JABBFR010000051">
    <property type="protein sequence ID" value="MBT0725751.1"/>
    <property type="molecule type" value="Genomic_DNA"/>
</dbReference>
<organism evidence="2 3">
    <name type="scientific">Rosenbergiella gaditana</name>
    <dbReference type="NCBI Taxonomy" id="2726987"/>
    <lineage>
        <taxon>Bacteria</taxon>
        <taxon>Pseudomonadati</taxon>
        <taxon>Pseudomonadota</taxon>
        <taxon>Gammaproteobacteria</taxon>
        <taxon>Enterobacterales</taxon>
        <taxon>Erwiniaceae</taxon>
        <taxon>Rosenbergiella</taxon>
    </lineage>
</organism>
<comment type="caution">
    <text evidence="2">The sequence shown here is derived from an EMBL/GenBank/DDBJ whole genome shotgun (WGS) entry which is preliminary data.</text>
</comment>
<feature type="transmembrane region" description="Helical" evidence="1">
    <location>
        <begin position="6"/>
        <end position="25"/>
    </location>
</feature>
<dbReference type="Proteomes" id="UP000790096">
    <property type="component" value="Unassembled WGS sequence"/>
</dbReference>
<feature type="transmembrane region" description="Helical" evidence="1">
    <location>
        <begin position="157"/>
        <end position="179"/>
    </location>
</feature>
<evidence type="ECO:0000256" key="1">
    <source>
        <dbReference type="SAM" id="Phobius"/>
    </source>
</evidence>
<reference evidence="2 3" key="1">
    <citation type="submission" date="2020-04" db="EMBL/GenBank/DDBJ databases">
        <title>Genome sequencing of Rosenbergiella species.</title>
        <authorList>
            <person name="Alvarez-Perez S."/>
            <person name="Lievens B."/>
        </authorList>
    </citation>
    <scope>NUCLEOTIDE SEQUENCE [LARGE SCALE GENOMIC DNA]</scope>
    <source>
        <strain evidence="2 3">S61</strain>
    </source>
</reference>
<dbReference type="RefSeq" id="WP_214238353.1">
    <property type="nucleotide sequence ID" value="NZ_JABBFR010000051.1"/>
</dbReference>
<evidence type="ECO:0008006" key="4">
    <source>
        <dbReference type="Google" id="ProtNLM"/>
    </source>
</evidence>
<keyword evidence="1" id="KW-0812">Transmembrane</keyword>
<accession>A0ABS5T0A7</accession>
<name>A0ABS5T0A7_9GAMM</name>
<keyword evidence="1" id="KW-1133">Transmembrane helix</keyword>
<protein>
    <recommendedName>
        <fullName evidence="4">DUF106 domain-containing protein</fullName>
    </recommendedName>
</protein>
<feature type="transmembrane region" description="Helical" evidence="1">
    <location>
        <begin position="130"/>
        <end position="151"/>
    </location>
</feature>